<accession>A0A849SGE1</accession>
<sequence length="270" mass="31316">MAELEPEARDRIMDVFMARYNALHATDYDRFEDGPKGTDHDYLCVSSSGKAPLKVQHTRAWADPETEWRVPKDVERLIVHALQRRLDERKICDRHVSIRVDSFPPKRREKLALLEKIWMAVEFGLNRDWSNPSLQRLMRYERNDWTQFYQPISPYVAELEILERVPPVQAPALVGWSATGEEGDGVQDAVFRTVEALKKKEEHYRGTSADLVLVIDFEVMPYFQDELERIRAALAARSIDFREVWLVSQWLPVSADQVWPAPNVQSADAP</sequence>
<comment type="caution">
    <text evidence="1">The sequence shown here is derived from an EMBL/GenBank/DDBJ whole genome shotgun (WGS) entry which is preliminary data.</text>
</comment>
<name>A0A849SGE1_UNCEI</name>
<reference evidence="1 2" key="1">
    <citation type="submission" date="2020-04" db="EMBL/GenBank/DDBJ databases">
        <title>Metagenomic profiling of ammonia- and methane-oxidizing microorganisms in a Dutch drinking water treatment plant.</title>
        <authorList>
            <person name="Poghosyan L."/>
            <person name="Leucker S."/>
        </authorList>
    </citation>
    <scope>NUCLEOTIDE SEQUENCE [LARGE SCALE GENOMIC DNA]</scope>
    <source>
        <strain evidence="1">S-RSF-IL-03</strain>
    </source>
</reference>
<protein>
    <submittedName>
        <fullName evidence="1">Uncharacterized protein</fullName>
    </submittedName>
</protein>
<evidence type="ECO:0000313" key="1">
    <source>
        <dbReference type="EMBL" id="NOT34432.1"/>
    </source>
</evidence>
<dbReference type="EMBL" id="JABFRW010000120">
    <property type="protein sequence ID" value="NOT34432.1"/>
    <property type="molecule type" value="Genomic_DNA"/>
</dbReference>
<evidence type="ECO:0000313" key="2">
    <source>
        <dbReference type="Proteomes" id="UP000580839"/>
    </source>
</evidence>
<dbReference type="AlphaFoldDB" id="A0A849SGE1"/>
<organism evidence="1 2">
    <name type="scientific">Eiseniibacteriota bacterium</name>
    <dbReference type="NCBI Taxonomy" id="2212470"/>
    <lineage>
        <taxon>Bacteria</taxon>
        <taxon>Candidatus Eiseniibacteriota</taxon>
    </lineage>
</organism>
<gene>
    <name evidence="1" type="ORF">HOP12_09710</name>
</gene>
<proteinExistence type="predicted"/>
<dbReference type="Proteomes" id="UP000580839">
    <property type="component" value="Unassembled WGS sequence"/>
</dbReference>